<dbReference type="Gramene" id="ORUFI01G28400.1">
    <property type="protein sequence ID" value="ORUFI01G28400.1"/>
    <property type="gene ID" value="ORUFI01G28400"/>
</dbReference>
<organism evidence="1 2">
    <name type="scientific">Oryza rufipogon</name>
    <name type="common">Brownbeard rice</name>
    <name type="synonym">Asian wild rice</name>
    <dbReference type="NCBI Taxonomy" id="4529"/>
    <lineage>
        <taxon>Eukaryota</taxon>
        <taxon>Viridiplantae</taxon>
        <taxon>Streptophyta</taxon>
        <taxon>Embryophyta</taxon>
        <taxon>Tracheophyta</taxon>
        <taxon>Spermatophyta</taxon>
        <taxon>Magnoliopsida</taxon>
        <taxon>Liliopsida</taxon>
        <taxon>Poales</taxon>
        <taxon>Poaceae</taxon>
        <taxon>BOP clade</taxon>
        <taxon>Oryzoideae</taxon>
        <taxon>Oryzeae</taxon>
        <taxon>Oryzinae</taxon>
        <taxon>Oryza</taxon>
    </lineage>
</organism>
<dbReference type="HOGENOM" id="CLU_1350721_0_0_1"/>
<dbReference type="Proteomes" id="UP000008022">
    <property type="component" value="Unassembled WGS sequence"/>
</dbReference>
<accession>A0A0E0N0B5</accession>
<proteinExistence type="predicted"/>
<reference evidence="2" key="1">
    <citation type="submission" date="2013-06" db="EMBL/GenBank/DDBJ databases">
        <authorList>
            <person name="Zhao Q."/>
        </authorList>
    </citation>
    <scope>NUCLEOTIDE SEQUENCE</scope>
    <source>
        <strain evidence="2">cv. W1943</strain>
    </source>
</reference>
<keyword evidence="2" id="KW-1185">Reference proteome</keyword>
<protein>
    <submittedName>
        <fullName evidence="1">Uncharacterized protein</fullName>
    </submittedName>
</protein>
<evidence type="ECO:0000313" key="2">
    <source>
        <dbReference type="Proteomes" id="UP000008022"/>
    </source>
</evidence>
<dbReference type="EnsemblPlants" id="ORUFI01G28400.1">
    <property type="protein sequence ID" value="ORUFI01G28400.1"/>
    <property type="gene ID" value="ORUFI01G28400"/>
</dbReference>
<reference evidence="1" key="2">
    <citation type="submission" date="2015-06" db="UniProtKB">
        <authorList>
            <consortium name="EnsemblPlants"/>
        </authorList>
    </citation>
    <scope>IDENTIFICATION</scope>
</reference>
<sequence>MELREIFQRPWKILLRLQSSKSSMVSTLQGDENEMTTWRPSCPADCLVKLVQLGVLVMAWRMQLCLRLYEGPGTSSLRCGRSLTRLASYPVSSFILCPLLEKLFLTPLLTPHYSPLLPLLIVARSDESGHDDGGGSNHNDTEGAAMGEATTTLEEQHGLEVASVALRWAYPALDGRIQRWRRRGWEGRWWRSLIWRSGDGATIMWLHDGGVGLGSTEASATTTDCGLVAGPRQQWQTAVTMMMARTDGS</sequence>
<name>A0A0E0N0B5_ORYRU</name>
<dbReference type="AlphaFoldDB" id="A0A0E0N0B5"/>
<dbReference type="OMA" id="DGATIMW"/>
<evidence type="ECO:0000313" key="1">
    <source>
        <dbReference type="EnsemblPlants" id="ORUFI01G28400.1"/>
    </source>
</evidence>